<gene>
    <name evidence="1" type="ORF">BO70DRAFT_394339</name>
</gene>
<dbReference type="Proteomes" id="UP000247233">
    <property type="component" value="Unassembled WGS sequence"/>
</dbReference>
<dbReference type="AlphaFoldDB" id="A0A317WM67"/>
<proteinExistence type="predicted"/>
<name>A0A317WM67_9EURO</name>
<organism evidence="1 2">
    <name type="scientific">Aspergillus heteromorphus CBS 117.55</name>
    <dbReference type="NCBI Taxonomy" id="1448321"/>
    <lineage>
        <taxon>Eukaryota</taxon>
        <taxon>Fungi</taxon>
        <taxon>Dikarya</taxon>
        <taxon>Ascomycota</taxon>
        <taxon>Pezizomycotina</taxon>
        <taxon>Eurotiomycetes</taxon>
        <taxon>Eurotiomycetidae</taxon>
        <taxon>Eurotiales</taxon>
        <taxon>Aspergillaceae</taxon>
        <taxon>Aspergillus</taxon>
        <taxon>Aspergillus subgen. Circumdati</taxon>
    </lineage>
</organism>
<dbReference type="RefSeq" id="XP_025401332.1">
    <property type="nucleotide sequence ID" value="XM_025546452.1"/>
</dbReference>
<dbReference type="OrthoDB" id="5406275at2759"/>
<evidence type="ECO:0000313" key="2">
    <source>
        <dbReference type="Proteomes" id="UP000247233"/>
    </source>
</evidence>
<reference evidence="1 2" key="1">
    <citation type="submission" date="2016-12" db="EMBL/GenBank/DDBJ databases">
        <title>The genomes of Aspergillus section Nigri reveals drivers in fungal speciation.</title>
        <authorList>
            <consortium name="DOE Joint Genome Institute"/>
            <person name="Vesth T.C."/>
            <person name="Nybo J."/>
            <person name="Theobald S."/>
            <person name="Brandl J."/>
            <person name="Frisvad J.C."/>
            <person name="Nielsen K.F."/>
            <person name="Lyhne E.K."/>
            <person name="Kogle M.E."/>
            <person name="Kuo A."/>
            <person name="Riley R."/>
            <person name="Clum A."/>
            <person name="Nolan M."/>
            <person name="Lipzen A."/>
            <person name="Salamov A."/>
            <person name="Henrissat B."/>
            <person name="Wiebenga A."/>
            <person name="De Vries R.P."/>
            <person name="Grigoriev I.V."/>
            <person name="Mortensen U.H."/>
            <person name="Andersen M.R."/>
            <person name="Baker S.E."/>
        </authorList>
    </citation>
    <scope>NUCLEOTIDE SEQUENCE [LARGE SCALE GENOMIC DNA]</scope>
    <source>
        <strain evidence="1 2">CBS 117.55</strain>
    </source>
</reference>
<accession>A0A317WM67</accession>
<evidence type="ECO:0000313" key="1">
    <source>
        <dbReference type="EMBL" id="PWY87449.1"/>
    </source>
</evidence>
<dbReference type="GeneID" id="37068689"/>
<dbReference type="VEuPathDB" id="FungiDB:BO70DRAFT_394339"/>
<sequence>MAMQICSSFSLYRGITSMYLTVHEQCIQPGLVLVDKLSLRSIKTSSDEDVVPSKASRPDVLQQQKKIIEGLQSRVDNVSHTLEMFRLPDEKTIEMIQESAAVAQAQIDEEVAATPSAMETLSGSLGGDQGGIFPTAKD</sequence>
<dbReference type="STRING" id="1448321.A0A317WM67"/>
<dbReference type="EMBL" id="MSFL01000006">
    <property type="protein sequence ID" value="PWY87449.1"/>
    <property type="molecule type" value="Genomic_DNA"/>
</dbReference>
<keyword evidence="2" id="KW-1185">Reference proteome</keyword>
<protein>
    <submittedName>
        <fullName evidence="1">Uncharacterized protein</fullName>
    </submittedName>
</protein>
<comment type="caution">
    <text evidence="1">The sequence shown here is derived from an EMBL/GenBank/DDBJ whole genome shotgun (WGS) entry which is preliminary data.</text>
</comment>